<gene>
    <name evidence="1" type="ORF">BDP27DRAFT_71716</name>
</gene>
<organism evidence="1 2">
    <name type="scientific">Rhodocollybia butyracea</name>
    <dbReference type="NCBI Taxonomy" id="206335"/>
    <lineage>
        <taxon>Eukaryota</taxon>
        <taxon>Fungi</taxon>
        <taxon>Dikarya</taxon>
        <taxon>Basidiomycota</taxon>
        <taxon>Agaricomycotina</taxon>
        <taxon>Agaricomycetes</taxon>
        <taxon>Agaricomycetidae</taxon>
        <taxon>Agaricales</taxon>
        <taxon>Marasmiineae</taxon>
        <taxon>Omphalotaceae</taxon>
        <taxon>Rhodocollybia</taxon>
    </lineage>
</organism>
<dbReference type="AlphaFoldDB" id="A0A9P5PH27"/>
<accession>A0A9P5PH27</accession>
<proteinExistence type="predicted"/>
<evidence type="ECO:0000313" key="2">
    <source>
        <dbReference type="Proteomes" id="UP000772434"/>
    </source>
</evidence>
<dbReference type="Proteomes" id="UP000772434">
    <property type="component" value="Unassembled WGS sequence"/>
</dbReference>
<dbReference type="EMBL" id="JADNRY010000107">
    <property type="protein sequence ID" value="KAF9065226.1"/>
    <property type="molecule type" value="Genomic_DNA"/>
</dbReference>
<keyword evidence="2" id="KW-1185">Reference proteome</keyword>
<protein>
    <submittedName>
        <fullName evidence="1">Uncharacterized protein</fullName>
    </submittedName>
</protein>
<evidence type="ECO:0000313" key="1">
    <source>
        <dbReference type="EMBL" id="KAF9065226.1"/>
    </source>
</evidence>
<reference evidence="1" key="1">
    <citation type="submission" date="2020-11" db="EMBL/GenBank/DDBJ databases">
        <authorList>
            <consortium name="DOE Joint Genome Institute"/>
            <person name="Ahrendt S."/>
            <person name="Riley R."/>
            <person name="Andreopoulos W."/>
            <person name="Labutti K."/>
            <person name="Pangilinan J."/>
            <person name="Ruiz-Duenas F.J."/>
            <person name="Barrasa J.M."/>
            <person name="Sanchez-Garcia M."/>
            <person name="Camarero S."/>
            <person name="Miyauchi S."/>
            <person name="Serrano A."/>
            <person name="Linde D."/>
            <person name="Babiker R."/>
            <person name="Drula E."/>
            <person name="Ayuso-Fernandez I."/>
            <person name="Pacheco R."/>
            <person name="Padilla G."/>
            <person name="Ferreira P."/>
            <person name="Barriuso J."/>
            <person name="Kellner H."/>
            <person name="Castanera R."/>
            <person name="Alfaro M."/>
            <person name="Ramirez L."/>
            <person name="Pisabarro A.G."/>
            <person name="Kuo A."/>
            <person name="Tritt A."/>
            <person name="Lipzen A."/>
            <person name="He G."/>
            <person name="Yan M."/>
            <person name="Ng V."/>
            <person name="Cullen D."/>
            <person name="Martin F."/>
            <person name="Rosso M.-N."/>
            <person name="Henrissat B."/>
            <person name="Hibbett D."/>
            <person name="Martinez A.T."/>
            <person name="Grigoriev I.V."/>
        </authorList>
    </citation>
    <scope>NUCLEOTIDE SEQUENCE</scope>
    <source>
        <strain evidence="1">AH 40177</strain>
    </source>
</reference>
<comment type="caution">
    <text evidence="1">The sequence shown here is derived from an EMBL/GenBank/DDBJ whole genome shotgun (WGS) entry which is preliminary data.</text>
</comment>
<name>A0A9P5PH27_9AGAR</name>
<sequence>MSMNVFKWLLPLPSLILEVRDKEAGGCSGDVSLPRYLGTGMPALPAVAVLTRIRIGFGKELAHPIPSDVARLYKQHLLPRQLLFHIPPPFSLSQWVQQA</sequence>